<dbReference type="AlphaFoldDB" id="A0A0C3B1D3"/>
<sequence length="442" mass="49475">MFSKLPQEIQEAILLEAVLIRPSLVATLAQTCKSLHELVYQPTDSHLWRSIFLAIFDDPRKSQAIETGSEESECWVDWSYEARQRFRAQIRMDRATIIELAEFNKVIDDDAADALWEVAHTGLPAGYKDFRNGQWLADCFRSAIMPPVKNPAHAKLHIIASFLPVTTSVSLIPLATTSSRSTRLASRAYAYDLRHYTESNQWGPWLPGSHGAVNWIHVWHLLDVLRHNAHERGCTDLPSRGIGKLRAHSAPKQILEDAPANEWNDWAGVQGVWLRAVSFMDYRDLHAYNFSGNTRPDGSYSTSIFQDIQFAEAFRLIKAYFTVVKVDKAGLPAYPNRPTIHFIGDLGPAADAESHHIITKGTVSMTKHGHVRWSFCTRVGGHQWASEGVQLGGVQSQAGVIGVWSSAVHEATDPAGPFWLWKSDEGKAGAKAPHMHHYHYAS</sequence>
<reference evidence="2" key="2">
    <citation type="submission" date="2015-01" db="EMBL/GenBank/DDBJ databases">
        <title>Evolutionary Origins and Diversification of the Mycorrhizal Mutualists.</title>
        <authorList>
            <consortium name="DOE Joint Genome Institute"/>
            <consortium name="Mycorrhizal Genomics Consortium"/>
            <person name="Kohler A."/>
            <person name="Kuo A."/>
            <person name="Nagy L.G."/>
            <person name="Floudas D."/>
            <person name="Copeland A."/>
            <person name="Barry K.W."/>
            <person name="Cichocki N."/>
            <person name="Veneault-Fourrey C."/>
            <person name="LaButti K."/>
            <person name="Lindquist E.A."/>
            <person name="Lipzen A."/>
            <person name="Lundell T."/>
            <person name="Morin E."/>
            <person name="Murat C."/>
            <person name="Riley R."/>
            <person name="Ohm R."/>
            <person name="Sun H."/>
            <person name="Tunlid A."/>
            <person name="Henrissat B."/>
            <person name="Grigoriev I.V."/>
            <person name="Hibbett D.S."/>
            <person name="Martin F."/>
        </authorList>
    </citation>
    <scope>NUCLEOTIDE SEQUENCE [LARGE SCALE GENOMIC DNA]</scope>
    <source>
        <strain evidence="2">MAFF 305830</strain>
    </source>
</reference>
<organism evidence="1 2">
    <name type="scientific">Serendipita vermifera MAFF 305830</name>
    <dbReference type="NCBI Taxonomy" id="933852"/>
    <lineage>
        <taxon>Eukaryota</taxon>
        <taxon>Fungi</taxon>
        <taxon>Dikarya</taxon>
        <taxon>Basidiomycota</taxon>
        <taxon>Agaricomycotina</taxon>
        <taxon>Agaricomycetes</taxon>
        <taxon>Sebacinales</taxon>
        <taxon>Serendipitaceae</taxon>
        <taxon>Serendipita</taxon>
    </lineage>
</organism>
<name>A0A0C3B1D3_SERVB</name>
<evidence type="ECO:0000313" key="1">
    <source>
        <dbReference type="EMBL" id="KIM26014.1"/>
    </source>
</evidence>
<accession>A0A0C3B1D3</accession>
<proteinExistence type="predicted"/>
<gene>
    <name evidence="1" type="ORF">M408DRAFT_198453</name>
</gene>
<keyword evidence="2" id="KW-1185">Reference proteome</keyword>
<protein>
    <recommendedName>
        <fullName evidence="3">F-box domain-containing protein</fullName>
    </recommendedName>
</protein>
<evidence type="ECO:0000313" key="2">
    <source>
        <dbReference type="Proteomes" id="UP000054097"/>
    </source>
</evidence>
<dbReference type="Proteomes" id="UP000054097">
    <property type="component" value="Unassembled WGS sequence"/>
</dbReference>
<dbReference type="HOGENOM" id="CLU_019366_1_0_1"/>
<dbReference type="SUPFAM" id="SSF81383">
    <property type="entry name" value="F-box domain"/>
    <property type="match status" value="1"/>
</dbReference>
<dbReference type="InterPro" id="IPR036047">
    <property type="entry name" value="F-box-like_dom_sf"/>
</dbReference>
<dbReference type="EMBL" id="KN824309">
    <property type="protein sequence ID" value="KIM26014.1"/>
    <property type="molecule type" value="Genomic_DNA"/>
</dbReference>
<reference evidence="1 2" key="1">
    <citation type="submission" date="2014-04" db="EMBL/GenBank/DDBJ databases">
        <authorList>
            <consortium name="DOE Joint Genome Institute"/>
            <person name="Kuo A."/>
            <person name="Zuccaro A."/>
            <person name="Kohler A."/>
            <person name="Nagy L.G."/>
            <person name="Floudas D."/>
            <person name="Copeland A."/>
            <person name="Barry K.W."/>
            <person name="Cichocki N."/>
            <person name="Veneault-Fourrey C."/>
            <person name="LaButti K."/>
            <person name="Lindquist E.A."/>
            <person name="Lipzen A."/>
            <person name="Lundell T."/>
            <person name="Morin E."/>
            <person name="Murat C."/>
            <person name="Sun H."/>
            <person name="Tunlid A."/>
            <person name="Henrissat B."/>
            <person name="Grigoriev I.V."/>
            <person name="Hibbett D.S."/>
            <person name="Martin F."/>
            <person name="Nordberg H.P."/>
            <person name="Cantor M.N."/>
            <person name="Hua S.X."/>
        </authorList>
    </citation>
    <scope>NUCLEOTIDE SEQUENCE [LARGE SCALE GENOMIC DNA]</scope>
    <source>
        <strain evidence="1 2">MAFF 305830</strain>
    </source>
</reference>
<dbReference type="STRING" id="933852.A0A0C3B1D3"/>
<evidence type="ECO:0008006" key="3">
    <source>
        <dbReference type="Google" id="ProtNLM"/>
    </source>
</evidence>
<dbReference type="OrthoDB" id="3226064at2759"/>